<evidence type="ECO:0000256" key="1">
    <source>
        <dbReference type="SAM" id="MobiDB-lite"/>
    </source>
</evidence>
<proteinExistence type="predicted"/>
<feature type="compositionally biased region" description="Polar residues" evidence="1">
    <location>
        <begin position="37"/>
        <end position="63"/>
    </location>
</feature>
<organism evidence="2">
    <name type="scientific">Albugo laibachii Nc14</name>
    <dbReference type="NCBI Taxonomy" id="890382"/>
    <lineage>
        <taxon>Eukaryota</taxon>
        <taxon>Sar</taxon>
        <taxon>Stramenopiles</taxon>
        <taxon>Oomycota</taxon>
        <taxon>Peronosporomycetes</taxon>
        <taxon>Albuginales</taxon>
        <taxon>Albuginaceae</taxon>
        <taxon>Albugo</taxon>
    </lineage>
</organism>
<dbReference type="EMBL" id="FR824146">
    <property type="protein sequence ID" value="CCA20705.1"/>
    <property type="molecule type" value="Genomic_DNA"/>
</dbReference>
<dbReference type="AlphaFoldDB" id="F0WHI6"/>
<sequence>MDIISEELLPLDEFWTFYEGNELHQSRTCSINVASSHLNQNSPLKPCQQRNQKSTRNPLQNNDYKPALKRNQKSTGSDSRHKIEQLREEASRLEDELTILLQQSDRTNSRRKLAQRRRLWRGIAERIANDCEPVRDENARLRKLVESHTRTTNKVRLFLQKKINSAVLSPKMTISTTRGLLEEVAEYLTPLEQYKLHQQIEECPTHLQELGLLQNDTNVYSVKVKPNGNSRSSFSIQKYFSKILPFEMEQFSAAKWESTVIPMLAITHGCFRGAAFSPTQCIGMFDTIIPMHSSNAKVRCCTTFLRANAGNKRYRCCKIDGQIQQISHSGRKGPLMRLQGKGWFGMRDLSTDGITNQIGPSEFACAKSKGLHAMQYVQVLETEMWTETNDCELDDVEKVAAALIESFRLSFAKMDQATENIVLDKLNARK</sequence>
<reference evidence="2" key="2">
    <citation type="submission" date="2011-02" db="EMBL/GenBank/DDBJ databases">
        <authorList>
            <person name="MacLean D."/>
        </authorList>
    </citation>
    <scope>NUCLEOTIDE SEQUENCE</scope>
</reference>
<evidence type="ECO:0000313" key="2">
    <source>
        <dbReference type="EMBL" id="CCA20705.1"/>
    </source>
</evidence>
<accession>F0WHI6</accession>
<name>F0WHI6_9STRA</name>
<reference evidence="2" key="1">
    <citation type="journal article" date="2011" name="PLoS Biol.">
        <title>Gene gain and loss during evolution of obligate parasitism in the white rust pathogen of Arabidopsis thaliana.</title>
        <authorList>
            <person name="Kemen E."/>
            <person name="Gardiner A."/>
            <person name="Schultz-Larsen T."/>
            <person name="Kemen A.C."/>
            <person name="Balmuth A.L."/>
            <person name="Robert-Seilaniantz A."/>
            <person name="Bailey K."/>
            <person name="Holub E."/>
            <person name="Studholme D.J."/>
            <person name="Maclean D."/>
            <person name="Jones J.D."/>
        </authorList>
    </citation>
    <scope>NUCLEOTIDE SEQUENCE</scope>
</reference>
<feature type="region of interest" description="Disordered" evidence="1">
    <location>
        <begin position="37"/>
        <end position="83"/>
    </location>
</feature>
<protein>
    <submittedName>
        <fullName evidence="2">AlNc14C101G6049 protein</fullName>
    </submittedName>
</protein>
<dbReference type="HOGENOM" id="CLU_638441_0_0_1"/>
<gene>
    <name evidence="2" type="primary">AlNc14C101G6049</name>
    <name evidence="2" type="ORF">ALNC14_068480</name>
</gene>